<proteinExistence type="predicted"/>
<feature type="region of interest" description="Disordered" evidence="1">
    <location>
        <begin position="80"/>
        <end position="100"/>
    </location>
</feature>
<evidence type="ECO:0000313" key="3">
    <source>
        <dbReference type="Proteomes" id="UP000683925"/>
    </source>
</evidence>
<accession>A0A8S1XP92</accession>
<evidence type="ECO:0000313" key="2">
    <source>
        <dbReference type="EMBL" id="CAD8203256.1"/>
    </source>
</evidence>
<name>A0A8S1XP92_PAROT</name>
<evidence type="ECO:0000256" key="1">
    <source>
        <dbReference type="SAM" id="MobiDB-lite"/>
    </source>
</evidence>
<dbReference type="Proteomes" id="UP000683925">
    <property type="component" value="Unassembled WGS sequence"/>
</dbReference>
<dbReference type="EMBL" id="CAJJDP010000129">
    <property type="protein sequence ID" value="CAD8203256.1"/>
    <property type="molecule type" value="Genomic_DNA"/>
</dbReference>
<gene>
    <name evidence="2" type="ORF">POCTA_138.1.T1290125</name>
</gene>
<organism evidence="2 3">
    <name type="scientific">Paramecium octaurelia</name>
    <dbReference type="NCBI Taxonomy" id="43137"/>
    <lineage>
        <taxon>Eukaryota</taxon>
        <taxon>Sar</taxon>
        <taxon>Alveolata</taxon>
        <taxon>Ciliophora</taxon>
        <taxon>Intramacronucleata</taxon>
        <taxon>Oligohymenophorea</taxon>
        <taxon>Peniculida</taxon>
        <taxon>Parameciidae</taxon>
        <taxon>Paramecium</taxon>
    </lineage>
</organism>
<dbReference type="OrthoDB" id="10363774at2759"/>
<sequence>MFIYKQMQNLEVQLQLSETGTQISPQQFEDEMLQEYLEIEVQKQGFSMLFEELLVCSNIPQEEPQRHKNLSRNTKINQFRRRSHKVVKKQQERKRNQKSAQTLLQQKQQRVFNEFKLKEFQAQCITEETQGEQGEWQGDHQCQVQEHDVIPLSLLREDENLLLLNLCNDNVNINDNCIELNNYQINNKKIEMNAYMIPKALAPKIPKL</sequence>
<protein>
    <submittedName>
        <fullName evidence="2">Uncharacterized protein</fullName>
    </submittedName>
</protein>
<keyword evidence="3" id="KW-1185">Reference proteome</keyword>
<dbReference type="OMA" id="VFNEFKL"/>
<reference evidence="2" key="1">
    <citation type="submission" date="2021-01" db="EMBL/GenBank/DDBJ databases">
        <authorList>
            <consortium name="Genoscope - CEA"/>
            <person name="William W."/>
        </authorList>
    </citation>
    <scope>NUCLEOTIDE SEQUENCE</scope>
</reference>
<comment type="caution">
    <text evidence="2">The sequence shown here is derived from an EMBL/GenBank/DDBJ whole genome shotgun (WGS) entry which is preliminary data.</text>
</comment>
<dbReference type="AlphaFoldDB" id="A0A8S1XP92"/>